<accession>A0ABD6W5Q8</accession>
<protein>
    <submittedName>
        <fullName evidence="2">Transposase</fullName>
    </submittedName>
</protein>
<sequence length="26" mass="3139">GYRGRLHELPNLIRAITKLELYRLGW</sequence>
<comment type="caution">
    <text evidence="2">The sequence shown here is derived from an EMBL/GenBank/DDBJ whole genome shotgun (WGS) entry which is preliminary data.</text>
</comment>
<feature type="non-terminal residue" evidence="2">
    <location>
        <position position="1"/>
    </location>
</feature>
<evidence type="ECO:0000313" key="1">
    <source>
        <dbReference type="EMBL" id="PPF10567.1"/>
    </source>
</evidence>
<organism evidence="2 3">
    <name type="scientific">Rathayibacter rathayi</name>
    <name type="common">Corynebacterium rathayi</name>
    <dbReference type="NCBI Taxonomy" id="33887"/>
    <lineage>
        <taxon>Bacteria</taxon>
        <taxon>Bacillati</taxon>
        <taxon>Actinomycetota</taxon>
        <taxon>Actinomycetes</taxon>
        <taxon>Micrococcales</taxon>
        <taxon>Microbacteriaceae</taxon>
        <taxon>Rathayibacter</taxon>
    </lineage>
</organism>
<evidence type="ECO:0000313" key="2">
    <source>
        <dbReference type="EMBL" id="PPF11008.1"/>
    </source>
</evidence>
<evidence type="ECO:0000313" key="3">
    <source>
        <dbReference type="Proteomes" id="UP000237881"/>
    </source>
</evidence>
<proteinExistence type="predicted"/>
<dbReference type="AlphaFoldDB" id="A0ABD6W5Q8"/>
<gene>
    <name evidence="2" type="ORF">C5C04_12600</name>
    <name evidence="1" type="ORF">C5C04_13220</name>
</gene>
<name>A0ABD6W5Q8_RATRA</name>
<reference evidence="2 3" key="1">
    <citation type="submission" date="2018-02" db="EMBL/GenBank/DDBJ databases">
        <title>Bacteriophage NCPPB3778 and a type I-E CRISPR drive the evolution of the US Biological Select Agent, Rathayibacter toxicus.</title>
        <authorList>
            <person name="Davis E.W.II."/>
            <person name="Tabima J.F."/>
            <person name="Weisberg A.J."/>
            <person name="Lopes L.D."/>
            <person name="Wiseman M.S."/>
            <person name="Wiseman M.S."/>
            <person name="Pupko T."/>
            <person name="Belcher M.S."/>
            <person name="Sechler A.J."/>
            <person name="Tancos M.A."/>
            <person name="Schroeder B.K."/>
            <person name="Murray T.D."/>
            <person name="Luster D.G."/>
            <person name="Schneider W.L."/>
            <person name="Rogers E."/>
            <person name="Andreote F.D."/>
            <person name="Grunwald N.J."/>
            <person name="Putnam M.L."/>
            <person name="Chang J.H."/>
        </authorList>
    </citation>
    <scope>NUCLEOTIDE SEQUENCE [LARGE SCALE GENOMIC DNA]</scope>
    <source>
        <strain evidence="2 3">AY1I9</strain>
    </source>
</reference>
<dbReference type="Proteomes" id="UP000237881">
    <property type="component" value="Unassembled WGS sequence"/>
</dbReference>
<dbReference type="EMBL" id="PSUL01000037">
    <property type="protein sequence ID" value="PPF11008.1"/>
    <property type="molecule type" value="Genomic_DNA"/>
</dbReference>
<dbReference type="EMBL" id="PSUL01000042">
    <property type="protein sequence ID" value="PPF10567.1"/>
    <property type="molecule type" value="Genomic_DNA"/>
</dbReference>